<evidence type="ECO:0000256" key="11">
    <source>
        <dbReference type="ARBA" id="ARBA00023136"/>
    </source>
</evidence>
<keyword evidence="8 12" id="KW-0812">Transmembrane</keyword>
<keyword evidence="10 12" id="KW-1133">Transmembrane helix</keyword>
<keyword evidence="6" id="KW-1003">Cell membrane</keyword>
<dbReference type="PANTHER" id="PTHR30070">
    <property type="entry name" value="HEME EXPORTER PROTEIN B"/>
    <property type="match status" value="1"/>
</dbReference>
<dbReference type="GO" id="GO:1903607">
    <property type="term" value="P:cytochrome c biosynthetic process"/>
    <property type="evidence" value="ECO:0007669"/>
    <property type="project" value="TreeGrafter"/>
</dbReference>
<comment type="similarity">
    <text evidence="3">Belongs to the CcmB/CycW/HelB family.</text>
</comment>
<evidence type="ECO:0000256" key="10">
    <source>
        <dbReference type="ARBA" id="ARBA00022989"/>
    </source>
</evidence>
<dbReference type="InterPro" id="IPR026031">
    <property type="entry name" value="Cyt_c_CcmB_bac"/>
</dbReference>
<feature type="transmembrane region" description="Helical" evidence="12">
    <location>
        <begin position="211"/>
        <end position="230"/>
    </location>
</feature>
<evidence type="ECO:0000313" key="13">
    <source>
        <dbReference type="EMBL" id="ETX08157.1"/>
    </source>
</evidence>
<dbReference type="GO" id="GO:0005886">
    <property type="term" value="C:plasma membrane"/>
    <property type="evidence" value="ECO:0007669"/>
    <property type="project" value="UniProtKB-SubCell"/>
</dbReference>
<dbReference type="PRINTS" id="PR01414">
    <property type="entry name" value="CCMBBIOGNSIS"/>
</dbReference>
<dbReference type="HOGENOM" id="CLU_079069_0_0_7"/>
<feature type="transmembrane region" description="Helical" evidence="12">
    <location>
        <begin position="108"/>
        <end position="132"/>
    </location>
</feature>
<evidence type="ECO:0000256" key="6">
    <source>
        <dbReference type="ARBA" id="ARBA00022475"/>
    </source>
</evidence>
<comment type="subcellular location">
    <subcellularLocation>
        <location evidence="2">Cell inner membrane</location>
        <topology evidence="2">Multi-pass membrane protein</topology>
    </subcellularLocation>
</comment>
<evidence type="ECO:0000256" key="3">
    <source>
        <dbReference type="ARBA" id="ARBA00010544"/>
    </source>
</evidence>
<keyword evidence="9" id="KW-0201">Cytochrome c-type biogenesis</keyword>
<dbReference type="Proteomes" id="UP000019140">
    <property type="component" value="Unassembled WGS sequence"/>
</dbReference>
<comment type="caution">
    <text evidence="13">The sequence shown here is derived from an EMBL/GenBank/DDBJ whole genome shotgun (WGS) entry which is preliminary data.</text>
</comment>
<dbReference type="GO" id="GO:0015232">
    <property type="term" value="F:heme transmembrane transporter activity"/>
    <property type="evidence" value="ECO:0007669"/>
    <property type="project" value="InterPro"/>
</dbReference>
<feature type="transmembrane region" description="Helical" evidence="12">
    <location>
        <begin position="56"/>
        <end position="77"/>
    </location>
</feature>
<dbReference type="GO" id="GO:0017004">
    <property type="term" value="P:cytochrome complex assembly"/>
    <property type="evidence" value="ECO:0007669"/>
    <property type="project" value="UniProtKB-KW"/>
</dbReference>
<evidence type="ECO:0000256" key="1">
    <source>
        <dbReference type="ARBA" id="ARBA00002442"/>
    </source>
</evidence>
<keyword evidence="11 12" id="KW-0472">Membrane</keyword>
<proteinExistence type="inferred from homology"/>
<feature type="transmembrane region" description="Helical" evidence="12">
    <location>
        <begin position="138"/>
        <end position="159"/>
    </location>
</feature>
<evidence type="ECO:0000256" key="2">
    <source>
        <dbReference type="ARBA" id="ARBA00004429"/>
    </source>
</evidence>
<evidence type="ECO:0000256" key="4">
    <source>
        <dbReference type="ARBA" id="ARBA00016452"/>
    </source>
</evidence>
<evidence type="ECO:0000256" key="8">
    <source>
        <dbReference type="ARBA" id="ARBA00022692"/>
    </source>
</evidence>
<gene>
    <name evidence="13" type="ORF">ETSY2_07010</name>
</gene>
<protein>
    <recommendedName>
        <fullName evidence="4">Heme exporter protein B</fullName>
    </recommendedName>
</protein>
<dbReference type="EMBL" id="AZHX01000285">
    <property type="protein sequence ID" value="ETX08157.1"/>
    <property type="molecule type" value="Genomic_DNA"/>
</dbReference>
<evidence type="ECO:0000313" key="14">
    <source>
        <dbReference type="Proteomes" id="UP000019140"/>
    </source>
</evidence>
<keyword evidence="5" id="KW-0813">Transport</keyword>
<keyword evidence="7" id="KW-0997">Cell inner membrane</keyword>
<feature type="transmembrane region" description="Helical" evidence="12">
    <location>
        <begin position="171"/>
        <end position="191"/>
    </location>
</feature>
<evidence type="ECO:0000256" key="7">
    <source>
        <dbReference type="ARBA" id="ARBA00022519"/>
    </source>
</evidence>
<dbReference type="PIRSF" id="PIRSF002764">
    <property type="entry name" value="CcmB"/>
    <property type="match status" value="1"/>
</dbReference>
<evidence type="ECO:0000256" key="12">
    <source>
        <dbReference type="SAM" id="Phobius"/>
    </source>
</evidence>
<sequence length="232" mass="25817">MRPMFNSAGFFQQVLAILAKDLRTEWRTREIFTFMFVFTVLVIVIFNFAIGADPEAMRKVAPGILWVALLFATVLGLQRTAQLESEEDCFQGVLLAIRDRSVVFVAKVLVNICYLLVVTLCALPLFSIWFRIDVVSRLGPIGVVLTLGMTGLSLVGTLFSTISMHTRTRGLLLPLLFLPLSVPLTIAAVYATTDLLQGKTLADIGDYLTLMIVYDIVFLVLSVLVFDYVVEE</sequence>
<organism evidence="13 14">
    <name type="scientific">Candidatus Entotheonella gemina</name>
    <dbReference type="NCBI Taxonomy" id="1429439"/>
    <lineage>
        <taxon>Bacteria</taxon>
        <taxon>Pseudomonadati</taxon>
        <taxon>Nitrospinota/Tectimicrobiota group</taxon>
        <taxon>Candidatus Tectimicrobiota</taxon>
        <taxon>Candidatus Entotheonellia</taxon>
        <taxon>Candidatus Entotheonellales</taxon>
        <taxon>Candidatus Entotheonellaceae</taxon>
        <taxon>Candidatus Entotheonella</taxon>
    </lineage>
</organism>
<name>W4MES5_9BACT</name>
<evidence type="ECO:0000256" key="5">
    <source>
        <dbReference type="ARBA" id="ARBA00022448"/>
    </source>
</evidence>
<dbReference type="PANTHER" id="PTHR30070:SF1">
    <property type="entry name" value="CYTOCHROME C BIOGENESIS B-RELATED"/>
    <property type="match status" value="1"/>
</dbReference>
<evidence type="ECO:0000256" key="9">
    <source>
        <dbReference type="ARBA" id="ARBA00022748"/>
    </source>
</evidence>
<dbReference type="InterPro" id="IPR003544">
    <property type="entry name" value="Cyt_c_biogenesis_CcmB"/>
</dbReference>
<dbReference type="AlphaFoldDB" id="W4MES5"/>
<reference evidence="13 14" key="1">
    <citation type="journal article" date="2014" name="Nature">
        <title>An environmental bacterial taxon with a large and distinct metabolic repertoire.</title>
        <authorList>
            <person name="Wilson M.C."/>
            <person name="Mori T."/>
            <person name="Ruckert C."/>
            <person name="Uria A.R."/>
            <person name="Helf M.J."/>
            <person name="Takada K."/>
            <person name="Gernert C."/>
            <person name="Steffens U.A."/>
            <person name="Heycke N."/>
            <person name="Schmitt S."/>
            <person name="Rinke C."/>
            <person name="Helfrich E.J."/>
            <person name="Brachmann A.O."/>
            <person name="Gurgui C."/>
            <person name="Wakimoto T."/>
            <person name="Kracht M."/>
            <person name="Crusemann M."/>
            <person name="Hentschel U."/>
            <person name="Abe I."/>
            <person name="Matsunaga S."/>
            <person name="Kalinowski J."/>
            <person name="Takeyama H."/>
            <person name="Piel J."/>
        </authorList>
    </citation>
    <scope>NUCLEOTIDE SEQUENCE [LARGE SCALE GENOMIC DNA]</scope>
    <source>
        <strain evidence="14">TSY2</strain>
    </source>
</reference>
<keyword evidence="14" id="KW-1185">Reference proteome</keyword>
<comment type="function">
    <text evidence="1">Required for the export of heme to the periplasm for the biogenesis of c-type cytochromes.</text>
</comment>
<dbReference type="Pfam" id="PF03379">
    <property type="entry name" value="CcmB"/>
    <property type="match status" value="1"/>
</dbReference>
<feature type="transmembrane region" description="Helical" evidence="12">
    <location>
        <begin position="31"/>
        <end position="50"/>
    </location>
</feature>
<accession>W4MES5</accession>